<comment type="similarity">
    <text evidence="5">Belongs to the intermediate filament family.</text>
</comment>
<feature type="compositionally biased region" description="Polar residues" evidence="7">
    <location>
        <begin position="468"/>
        <end position="487"/>
    </location>
</feature>
<keyword evidence="3" id="KW-0636">Prenylation</keyword>
<gene>
    <name evidence="10" type="primary">Laml3</name>
    <name evidence="10" type="ORF">GTO93_0012329</name>
</gene>
<protein>
    <submittedName>
        <fullName evidence="10">LAML3 protein</fullName>
    </submittedName>
</protein>
<feature type="coiled-coil region" evidence="6">
    <location>
        <begin position="91"/>
        <end position="216"/>
    </location>
</feature>
<keyword evidence="3" id="KW-0449">Lipoprotein</keyword>
<evidence type="ECO:0000313" key="11">
    <source>
        <dbReference type="Proteomes" id="UP001166093"/>
    </source>
</evidence>
<dbReference type="InterPro" id="IPR018039">
    <property type="entry name" value="IF_conserved"/>
</dbReference>
<comment type="caution">
    <text evidence="10">The sequence shown here is derived from an EMBL/GenBank/DDBJ whole genome shotgun (WGS) entry which is preliminary data.</text>
</comment>
<dbReference type="InterPro" id="IPR001322">
    <property type="entry name" value="Lamin_tail_dom"/>
</dbReference>
<dbReference type="PROSITE" id="PS51841">
    <property type="entry name" value="LTD"/>
    <property type="match status" value="1"/>
</dbReference>
<evidence type="ECO:0000256" key="7">
    <source>
        <dbReference type="SAM" id="MobiDB-lite"/>
    </source>
</evidence>
<dbReference type="Pfam" id="PF00932">
    <property type="entry name" value="LTD"/>
    <property type="match status" value="1"/>
</dbReference>
<feature type="compositionally biased region" description="Polar residues" evidence="7">
    <location>
        <begin position="1"/>
        <end position="19"/>
    </location>
</feature>
<evidence type="ECO:0000259" key="9">
    <source>
        <dbReference type="PROSITE" id="PS51842"/>
    </source>
</evidence>
<proteinExistence type="inferred from homology"/>
<evidence type="ECO:0000256" key="3">
    <source>
        <dbReference type="ARBA" id="ARBA00023289"/>
    </source>
</evidence>
<feature type="non-terminal residue" evidence="10">
    <location>
        <position position="640"/>
    </location>
</feature>
<dbReference type="PROSITE" id="PS00226">
    <property type="entry name" value="IF_ROD_1"/>
    <property type="match status" value="1"/>
</dbReference>
<dbReference type="EMBL" id="JAAWVQ010016651">
    <property type="protein sequence ID" value="MBN3272127.1"/>
    <property type="molecule type" value="Genomic_DNA"/>
</dbReference>
<dbReference type="PROSITE" id="PS51842">
    <property type="entry name" value="IF_ROD_2"/>
    <property type="match status" value="1"/>
</dbReference>
<dbReference type="SUPFAM" id="SSF74853">
    <property type="entry name" value="Lamin A/C globular tail domain"/>
    <property type="match status" value="1"/>
</dbReference>
<dbReference type="InterPro" id="IPR039008">
    <property type="entry name" value="IF_rod_dom"/>
</dbReference>
<dbReference type="Gene3D" id="1.20.5.1160">
    <property type="entry name" value="Vasodilator-stimulated phosphoprotein"/>
    <property type="match status" value="1"/>
</dbReference>
<feature type="domain" description="LTD" evidence="8">
    <location>
        <begin position="476"/>
        <end position="593"/>
    </location>
</feature>
<evidence type="ECO:0000256" key="4">
    <source>
        <dbReference type="ARBA" id="ARBA00024186"/>
    </source>
</evidence>
<feature type="region of interest" description="Disordered" evidence="7">
    <location>
        <begin position="441"/>
        <end position="487"/>
    </location>
</feature>
<keyword evidence="1 5" id="KW-0403">Intermediate filament</keyword>
<sequence length="640" mass="73658">MPTSTPATSGRSTRRSTVGVSPAGSRASPTRLSRLREKEELRQLNDRLANYIERVRLLETDKASLQLLLEDREQSSSRELGTMRLLYETELADARKLLDNTANERARLQLQFSKVTEDHRQLQIRYNKKETDLAAAVGRLRNLEALLNSKEAELANLLAENRRLERELFDFKAQTANLESVLHDVKKQLQDEMLRRVDLENQMQTLREQMEFQKHIDDEELRETKSRLETRLVEIDAGRQKEFDSKLSEAMQQLRREHEGQIHQYKEELERNFIAKFRMKQQISRGLLEQQCTGSQKNAGQNVVEGKVIEVVANKMENLDALTKLENAQHAAAKNSDFASSAREELMGSKMRVETLSSQLSHYQEQNAALETKLREAEDALDRERERSHRRLTEKDREMAEMRQLMQTQLEEYEHLLDVKLALDMEINAYRKMLEGEEQRLNLSPSPAQRTAVSRTRALRGKKRKLVETQSQAPSYKISQHSSSTGPVSIDELDLEGNFVKLRNNSEEDQPLGGWILKRNPMSVSDVAYKFPSRFVLRSGQTVTIWASSTGVSPNPPSDLVWKSDTTWGTGDNIRIVLINKNKEETAERTLVRILREAGGESEEEEYDEEDVTGSEVHLRQQVMSDSLSTVAFWAEQIMY</sequence>
<evidence type="ECO:0000256" key="5">
    <source>
        <dbReference type="RuleBase" id="RU000685"/>
    </source>
</evidence>
<name>A0ABS2XD38_POLSP</name>
<evidence type="ECO:0000313" key="10">
    <source>
        <dbReference type="EMBL" id="MBN3272127.1"/>
    </source>
</evidence>
<evidence type="ECO:0000256" key="6">
    <source>
        <dbReference type="SAM" id="Coils"/>
    </source>
</evidence>
<dbReference type="Gene3D" id="1.20.5.170">
    <property type="match status" value="1"/>
</dbReference>
<feature type="domain" description="IF rod" evidence="9">
    <location>
        <begin position="37"/>
        <end position="441"/>
    </location>
</feature>
<dbReference type="Gene3D" id="2.60.40.1260">
    <property type="entry name" value="Lamin Tail domain"/>
    <property type="match status" value="1"/>
</dbReference>
<dbReference type="Pfam" id="PF00038">
    <property type="entry name" value="Filament"/>
    <property type="match status" value="2"/>
</dbReference>
<organism evidence="10 11">
    <name type="scientific">Polyodon spathula</name>
    <name type="common">North American paddlefish</name>
    <name type="synonym">Squalus spathula</name>
    <dbReference type="NCBI Taxonomy" id="7913"/>
    <lineage>
        <taxon>Eukaryota</taxon>
        <taxon>Metazoa</taxon>
        <taxon>Chordata</taxon>
        <taxon>Craniata</taxon>
        <taxon>Vertebrata</taxon>
        <taxon>Euteleostomi</taxon>
        <taxon>Actinopterygii</taxon>
        <taxon>Chondrostei</taxon>
        <taxon>Acipenseriformes</taxon>
        <taxon>Polyodontidae</taxon>
        <taxon>Polyodon</taxon>
    </lineage>
</organism>
<evidence type="ECO:0000259" key="8">
    <source>
        <dbReference type="PROSITE" id="PS51841"/>
    </source>
</evidence>
<evidence type="ECO:0000256" key="1">
    <source>
        <dbReference type="ARBA" id="ARBA00022754"/>
    </source>
</evidence>
<dbReference type="Proteomes" id="UP001166093">
    <property type="component" value="Unassembled WGS sequence"/>
</dbReference>
<feature type="region of interest" description="Disordered" evidence="7">
    <location>
        <begin position="1"/>
        <end position="32"/>
    </location>
</feature>
<dbReference type="PANTHER" id="PTHR45721">
    <property type="entry name" value="LAMIN DM0-RELATED"/>
    <property type="match status" value="1"/>
</dbReference>
<reference evidence="10" key="1">
    <citation type="journal article" date="2021" name="Cell">
        <title>Tracing the genetic footprints of vertebrate landing in non-teleost ray-finned fishes.</title>
        <authorList>
            <person name="Bi X."/>
            <person name="Wang K."/>
            <person name="Yang L."/>
            <person name="Pan H."/>
            <person name="Jiang H."/>
            <person name="Wei Q."/>
            <person name="Fang M."/>
            <person name="Yu H."/>
            <person name="Zhu C."/>
            <person name="Cai Y."/>
            <person name="He Y."/>
            <person name="Gan X."/>
            <person name="Zeng H."/>
            <person name="Yu D."/>
            <person name="Zhu Y."/>
            <person name="Jiang H."/>
            <person name="Qiu Q."/>
            <person name="Yang H."/>
            <person name="Zhang Y.E."/>
            <person name="Wang W."/>
            <person name="Zhu M."/>
            <person name="He S."/>
            <person name="Zhang G."/>
        </authorList>
    </citation>
    <scope>NUCLEOTIDE SEQUENCE</scope>
    <source>
        <strain evidence="10">Pddl_001</strain>
    </source>
</reference>
<dbReference type="InterPro" id="IPR036415">
    <property type="entry name" value="Lamin_tail_dom_sf"/>
</dbReference>
<evidence type="ECO:0000256" key="2">
    <source>
        <dbReference type="ARBA" id="ARBA00023054"/>
    </source>
</evidence>
<keyword evidence="2 6" id="KW-0175">Coiled coil</keyword>
<feature type="coiled-coil region" evidence="6">
    <location>
        <begin position="34"/>
        <end position="61"/>
    </location>
</feature>
<dbReference type="PANTHER" id="PTHR45721:SF16">
    <property type="entry name" value="LAMIN-L(III)"/>
    <property type="match status" value="1"/>
</dbReference>
<dbReference type="SUPFAM" id="SSF64593">
    <property type="entry name" value="Intermediate filament protein, coiled coil region"/>
    <property type="match status" value="2"/>
</dbReference>
<comment type="subcellular location">
    <subcellularLocation>
        <location evidence="4">Nucleus lamina</location>
    </subcellularLocation>
</comment>
<accession>A0ABS2XD38</accession>
<feature type="coiled-coil region" evidence="6">
    <location>
        <begin position="353"/>
        <end position="412"/>
    </location>
</feature>
<feature type="non-terminal residue" evidence="10">
    <location>
        <position position="1"/>
    </location>
</feature>
<keyword evidence="11" id="KW-1185">Reference proteome</keyword>
<feature type="compositionally biased region" description="Polar residues" evidence="7">
    <location>
        <begin position="441"/>
        <end position="454"/>
    </location>
</feature>
<dbReference type="SMART" id="SM01391">
    <property type="entry name" value="Filament"/>
    <property type="match status" value="1"/>
</dbReference>